<evidence type="ECO:0000256" key="2">
    <source>
        <dbReference type="SAM" id="SignalP"/>
    </source>
</evidence>
<evidence type="ECO:0008006" key="5">
    <source>
        <dbReference type="Google" id="ProtNLM"/>
    </source>
</evidence>
<keyword evidence="2" id="KW-0732">Signal</keyword>
<gene>
    <name evidence="3" type="ORF">Aco03nite_066100</name>
</gene>
<comment type="caution">
    <text evidence="3">The sequence shown here is derived from an EMBL/GenBank/DDBJ whole genome shotgun (WGS) entry which is preliminary data.</text>
</comment>
<feature type="signal peptide" evidence="2">
    <location>
        <begin position="1"/>
        <end position="21"/>
    </location>
</feature>
<protein>
    <recommendedName>
        <fullName evidence="5">Secreted protein</fullName>
    </recommendedName>
</protein>
<proteinExistence type="predicted"/>
<name>A0ABQ3XI91_9ACTN</name>
<dbReference type="PROSITE" id="PS51257">
    <property type="entry name" value="PROKAR_LIPOPROTEIN"/>
    <property type="match status" value="1"/>
</dbReference>
<evidence type="ECO:0000256" key="1">
    <source>
        <dbReference type="SAM" id="MobiDB-lite"/>
    </source>
</evidence>
<keyword evidence="4" id="KW-1185">Reference proteome</keyword>
<organism evidence="3 4">
    <name type="scientific">Actinoplanes couchii</name>
    <dbReference type="NCBI Taxonomy" id="403638"/>
    <lineage>
        <taxon>Bacteria</taxon>
        <taxon>Bacillati</taxon>
        <taxon>Actinomycetota</taxon>
        <taxon>Actinomycetes</taxon>
        <taxon>Micromonosporales</taxon>
        <taxon>Micromonosporaceae</taxon>
        <taxon>Actinoplanes</taxon>
    </lineage>
</organism>
<feature type="region of interest" description="Disordered" evidence="1">
    <location>
        <begin position="136"/>
        <end position="158"/>
    </location>
</feature>
<evidence type="ECO:0000313" key="3">
    <source>
        <dbReference type="EMBL" id="GID58206.1"/>
    </source>
</evidence>
<reference evidence="3 4" key="1">
    <citation type="submission" date="2021-01" db="EMBL/GenBank/DDBJ databases">
        <title>Whole genome shotgun sequence of Actinoplanes couchii NBRC 106145.</title>
        <authorList>
            <person name="Komaki H."/>
            <person name="Tamura T."/>
        </authorList>
    </citation>
    <scope>NUCLEOTIDE SEQUENCE [LARGE SCALE GENOMIC DNA]</scope>
    <source>
        <strain evidence="3 4">NBRC 106145</strain>
    </source>
</reference>
<dbReference type="EMBL" id="BOMG01000082">
    <property type="protein sequence ID" value="GID58206.1"/>
    <property type="molecule type" value="Genomic_DNA"/>
</dbReference>
<accession>A0ABQ3XI91</accession>
<dbReference type="Proteomes" id="UP000612282">
    <property type="component" value="Unassembled WGS sequence"/>
</dbReference>
<dbReference type="RefSeq" id="WP_203801905.1">
    <property type="nucleotide sequence ID" value="NZ_BAAAQE010000006.1"/>
</dbReference>
<sequence length="158" mass="16642">MNSRRVVLTATFIALAAGGTAACDAPQDEETFYTGPGEVYEVPDDEEYVDEEPVEEDTDEVFYCADEDGEIVEAENCDDDTSAGGLFFLWHSSSYQRGLGPGERLYDGDYFPPGDKASRKAFKLPATGRVTNGTVKTNVVGRGSTGGGSISGGGTSGG</sequence>
<feature type="compositionally biased region" description="Gly residues" evidence="1">
    <location>
        <begin position="143"/>
        <end position="158"/>
    </location>
</feature>
<feature type="chain" id="PRO_5045276676" description="Secreted protein" evidence="2">
    <location>
        <begin position="22"/>
        <end position="158"/>
    </location>
</feature>
<evidence type="ECO:0000313" key="4">
    <source>
        <dbReference type="Proteomes" id="UP000612282"/>
    </source>
</evidence>